<dbReference type="OrthoDB" id="335833at2"/>
<evidence type="ECO:0000256" key="4">
    <source>
        <dbReference type="ARBA" id="ARBA00022475"/>
    </source>
</evidence>
<dbReference type="InterPro" id="IPR003594">
    <property type="entry name" value="HATPase_dom"/>
</dbReference>
<dbReference type="CDD" id="cd06225">
    <property type="entry name" value="HAMP"/>
    <property type="match status" value="1"/>
</dbReference>
<dbReference type="CDD" id="cd00075">
    <property type="entry name" value="HATPase"/>
    <property type="match status" value="1"/>
</dbReference>
<feature type="domain" description="HAMP" evidence="17">
    <location>
        <begin position="71"/>
        <end position="123"/>
    </location>
</feature>
<dbReference type="GO" id="GO:0005524">
    <property type="term" value="F:ATP binding"/>
    <property type="evidence" value="ECO:0007669"/>
    <property type="project" value="UniProtKB-KW"/>
</dbReference>
<keyword evidence="10" id="KW-0067">ATP-binding</keyword>
<keyword evidence="12" id="KW-0902">Two-component regulatory system</keyword>
<dbReference type="InterPro" id="IPR005467">
    <property type="entry name" value="His_kinase_dom"/>
</dbReference>
<dbReference type="GO" id="GO:0000155">
    <property type="term" value="F:phosphorelay sensor kinase activity"/>
    <property type="evidence" value="ECO:0007669"/>
    <property type="project" value="InterPro"/>
</dbReference>
<dbReference type="PRINTS" id="PR00344">
    <property type="entry name" value="BCTRLSENSOR"/>
</dbReference>
<keyword evidence="6" id="KW-0808">Transferase</keyword>
<dbReference type="SMART" id="SM00387">
    <property type="entry name" value="HATPase_c"/>
    <property type="match status" value="1"/>
</dbReference>
<proteinExistence type="predicted"/>
<evidence type="ECO:0000256" key="11">
    <source>
        <dbReference type="ARBA" id="ARBA00022989"/>
    </source>
</evidence>
<dbReference type="InterPro" id="IPR036890">
    <property type="entry name" value="HATPase_C_sf"/>
</dbReference>
<evidence type="ECO:0000313" key="19">
    <source>
        <dbReference type="Proteomes" id="UP001138793"/>
    </source>
</evidence>
<dbReference type="Gene3D" id="1.10.287.130">
    <property type="match status" value="1"/>
</dbReference>
<evidence type="ECO:0000256" key="2">
    <source>
        <dbReference type="ARBA" id="ARBA00004651"/>
    </source>
</evidence>
<keyword evidence="9 18" id="KW-0418">Kinase</keyword>
<organism evidence="18 19">
    <name type="scientific">Oceanobacillus polygoni</name>
    <dbReference type="NCBI Taxonomy" id="1235259"/>
    <lineage>
        <taxon>Bacteria</taxon>
        <taxon>Bacillati</taxon>
        <taxon>Bacillota</taxon>
        <taxon>Bacilli</taxon>
        <taxon>Bacillales</taxon>
        <taxon>Bacillaceae</taxon>
        <taxon>Oceanobacillus</taxon>
    </lineage>
</organism>
<dbReference type="Gene3D" id="3.30.565.10">
    <property type="entry name" value="Histidine kinase-like ATPase, C-terminal domain"/>
    <property type="match status" value="1"/>
</dbReference>
<dbReference type="SUPFAM" id="SSF47384">
    <property type="entry name" value="Homodimeric domain of signal transducing histidine kinase"/>
    <property type="match status" value="1"/>
</dbReference>
<evidence type="ECO:0000256" key="1">
    <source>
        <dbReference type="ARBA" id="ARBA00000085"/>
    </source>
</evidence>
<dbReference type="Pfam" id="PF02518">
    <property type="entry name" value="HATPase_c"/>
    <property type="match status" value="1"/>
</dbReference>
<dbReference type="InterPro" id="IPR036097">
    <property type="entry name" value="HisK_dim/P_sf"/>
</dbReference>
<dbReference type="InterPro" id="IPR003661">
    <property type="entry name" value="HisK_dim/P_dom"/>
</dbReference>
<feature type="transmembrane region" description="Helical" evidence="15">
    <location>
        <begin position="47"/>
        <end position="70"/>
    </location>
</feature>
<protein>
    <recommendedName>
        <fullName evidence="3">histidine kinase</fullName>
        <ecNumber evidence="3">2.7.13.3</ecNumber>
    </recommendedName>
</protein>
<dbReference type="FunFam" id="1.10.287.130:FF:000001">
    <property type="entry name" value="Two-component sensor histidine kinase"/>
    <property type="match status" value="1"/>
</dbReference>
<dbReference type="EC" id="2.7.13.3" evidence="3"/>
<accession>A0A9X1CDM2</accession>
<evidence type="ECO:0000259" key="16">
    <source>
        <dbReference type="PROSITE" id="PS50109"/>
    </source>
</evidence>
<evidence type="ECO:0000256" key="15">
    <source>
        <dbReference type="SAM" id="Phobius"/>
    </source>
</evidence>
<dbReference type="SUPFAM" id="SSF158472">
    <property type="entry name" value="HAMP domain-like"/>
    <property type="match status" value="1"/>
</dbReference>
<comment type="catalytic activity">
    <reaction evidence="1">
        <text>ATP + protein L-histidine = ADP + protein N-phospho-L-histidine.</text>
        <dbReference type="EC" id="2.7.13.3"/>
    </reaction>
</comment>
<dbReference type="Proteomes" id="UP001138793">
    <property type="component" value="Unassembled WGS sequence"/>
</dbReference>
<dbReference type="RefSeq" id="WP_149473508.1">
    <property type="nucleotide sequence ID" value="NZ_JAGGMB010000023.1"/>
</dbReference>
<comment type="subcellular location">
    <subcellularLocation>
        <location evidence="2">Cell membrane</location>
        <topology evidence="2">Multi-pass membrane protein</topology>
    </subcellularLocation>
</comment>
<dbReference type="Pfam" id="PF00512">
    <property type="entry name" value="HisKA"/>
    <property type="match status" value="1"/>
</dbReference>
<evidence type="ECO:0000256" key="8">
    <source>
        <dbReference type="ARBA" id="ARBA00022741"/>
    </source>
</evidence>
<keyword evidence="13 15" id="KW-0472">Membrane</keyword>
<dbReference type="CDD" id="cd00082">
    <property type="entry name" value="HisKA"/>
    <property type="match status" value="1"/>
</dbReference>
<evidence type="ECO:0000256" key="9">
    <source>
        <dbReference type="ARBA" id="ARBA00022777"/>
    </source>
</evidence>
<dbReference type="SMART" id="SM00304">
    <property type="entry name" value="HAMP"/>
    <property type="match status" value="1"/>
</dbReference>
<feature type="coiled-coil region" evidence="14">
    <location>
        <begin position="101"/>
        <end position="134"/>
    </location>
</feature>
<feature type="transmembrane region" description="Helical" evidence="15">
    <location>
        <begin position="12"/>
        <end position="35"/>
    </location>
</feature>
<feature type="domain" description="Histidine kinase" evidence="16">
    <location>
        <begin position="138"/>
        <end position="358"/>
    </location>
</feature>
<evidence type="ECO:0000256" key="5">
    <source>
        <dbReference type="ARBA" id="ARBA00022553"/>
    </source>
</evidence>
<keyword evidence="19" id="KW-1185">Reference proteome</keyword>
<dbReference type="FunFam" id="3.30.565.10:FF:000006">
    <property type="entry name" value="Sensor histidine kinase WalK"/>
    <property type="match status" value="1"/>
</dbReference>
<dbReference type="PROSITE" id="PS50109">
    <property type="entry name" value="HIS_KIN"/>
    <property type="match status" value="1"/>
</dbReference>
<dbReference type="SUPFAM" id="SSF55874">
    <property type="entry name" value="ATPase domain of HSP90 chaperone/DNA topoisomerase II/histidine kinase"/>
    <property type="match status" value="1"/>
</dbReference>
<keyword evidence="11 15" id="KW-1133">Transmembrane helix</keyword>
<dbReference type="GO" id="GO:0005886">
    <property type="term" value="C:plasma membrane"/>
    <property type="evidence" value="ECO:0007669"/>
    <property type="project" value="UniProtKB-SubCell"/>
</dbReference>
<dbReference type="Pfam" id="PF00672">
    <property type="entry name" value="HAMP"/>
    <property type="match status" value="1"/>
</dbReference>
<evidence type="ECO:0000256" key="13">
    <source>
        <dbReference type="ARBA" id="ARBA00023136"/>
    </source>
</evidence>
<dbReference type="InterPro" id="IPR003660">
    <property type="entry name" value="HAMP_dom"/>
</dbReference>
<dbReference type="AlphaFoldDB" id="A0A9X1CDM2"/>
<keyword evidence="5" id="KW-0597">Phosphoprotein</keyword>
<evidence type="ECO:0000256" key="7">
    <source>
        <dbReference type="ARBA" id="ARBA00022692"/>
    </source>
</evidence>
<keyword evidence="8" id="KW-0547">Nucleotide-binding</keyword>
<evidence type="ECO:0000259" key="17">
    <source>
        <dbReference type="PROSITE" id="PS50885"/>
    </source>
</evidence>
<evidence type="ECO:0000256" key="3">
    <source>
        <dbReference type="ARBA" id="ARBA00012438"/>
    </source>
</evidence>
<dbReference type="PROSITE" id="PS50885">
    <property type="entry name" value="HAMP"/>
    <property type="match status" value="1"/>
</dbReference>
<dbReference type="SMART" id="SM00388">
    <property type="entry name" value="HisKA"/>
    <property type="match status" value="1"/>
</dbReference>
<evidence type="ECO:0000256" key="10">
    <source>
        <dbReference type="ARBA" id="ARBA00022840"/>
    </source>
</evidence>
<evidence type="ECO:0000256" key="14">
    <source>
        <dbReference type="SAM" id="Coils"/>
    </source>
</evidence>
<dbReference type="InterPro" id="IPR050398">
    <property type="entry name" value="HssS/ArlS-like"/>
</dbReference>
<evidence type="ECO:0000313" key="18">
    <source>
        <dbReference type="EMBL" id="MBP2079929.1"/>
    </source>
</evidence>
<keyword evidence="14" id="KW-0175">Coiled coil</keyword>
<dbReference type="PANTHER" id="PTHR45528">
    <property type="entry name" value="SENSOR HISTIDINE KINASE CPXA"/>
    <property type="match status" value="1"/>
</dbReference>
<reference evidence="18" key="1">
    <citation type="submission" date="2021-03" db="EMBL/GenBank/DDBJ databases">
        <title>Genomic Encyclopedia of Type Strains, Phase IV (KMG-IV): sequencing the most valuable type-strain genomes for metagenomic binning, comparative biology and taxonomic classification.</title>
        <authorList>
            <person name="Goeker M."/>
        </authorList>
    </citation>
    <scope>NUCLEOTIDE SEQUENCE</scope>
    <source>
        <strain evidence="18">DSM 107338</strain>
    </source>
</reference>
<keyword evidence="7 15" id="KW-0812">Transmembrane</keyword>
<dbReference type="PANTHER" id="PTHR45528:SF1">
    <property type="entry name" value="SENSOR HISTIDINE KINASE CPXA"/>
    <property type="match status" value="1"/>
</dbReference>
<dbReference type="EMBL" id="JAGGMB010000023">
    <property type="protein sequence ID" value="MBP2079929.1"/>
    <property type="molecule type" value="Genomic_DNA"/>
</dbReference>
<evidence type="ECO:0000256" key="12">
    <source>
        <dbReference type="ARBA" id="ARBA00023012"/>
    </source>
</evidence>
<sequence length="368" mass="42023">MTIKKRLILSNIMMIALPICAFFLIEIVLATILLYRNVGENWTELFITLRFVGMVIVLIVTNGLLTYVVAKSIIKPINKLSEAAKEISNGNLDNMIEVKGKDEVSRLAETFERMREQLKKSQEIQAQYDEDRRELIASISHDLKTPMTSIKGYITGIRDGVANTPEKVDRYMEIIQEKTNDMNYLIDALFLYSKLDLQQVPFHYEALDLQAFLADFVDEFRYEFVQGDEQLTYMVEQDQDYMIRADREQLKRVIMNIVQNSVKYMDKSQKQLSIQLKSEDEQVIVEIKDNGSGISEEAIDHIFDRFYRADASRNTATGGSGLGLAIVKRIVKEHGGKIWAKSKLGEGTTVCVALPKERGNGLADYINH</sequence>
<evidence type="ECO:0000256" key="6">
    <source>
        <dbReference type="ARBA" id="ARBA00022679"/>
    </source>
</evidence>
<comment type="caution">
    <text evidence="18">The sequence shown here is derived from an EMBL/GenBank/DDBJ whole genome shotgun (WGS) entry which is preliminary data.</text>
</comment>
<dbReference type="InterPro" id="IPR004358">
    <property type="entry name" value="Sig_transdc_His_kin-like_C"/>
</dbReference>
<keyword evidence="4" id="KW-1003">Cell membrane</keyword>
<gene>
    <name evidence="18" type="ORF">J2Z64_004236</name>
</gene>
<dbReference type="Gene3D" id="6.10.340.10">
    <property type="match status" value="1"/>
</dbReference>
<name>A0A9X1CDM2_9BACI</name>